<keyword evidence="2" id="KW-0808">Transferase</keyword>
<dbReference type="SUPFAM" id="SSF53901">
    <property type="entry name" value="Thiolase-like"/>
    <property type="match status" value="1"/>
</dbReference>
<evidence type="ECO:0000313" key="5">
    <source>
        <dbReference type="EMBL" id="BCD46397.1"/>
    </source>
</evidence>
<evidence type="ECO:0000259" key="4">
    <source>
        <dbReference type="Pfam" id="PF00108"/>
    </source>
</evidence>
<name>A0ABM7L0W1_9HELI</name>
<evidence type="ECO:0000313" key="6">
    <source>
        <dbReference type="Proteomes" id="UP000509742"/>
    </source>
</evidence>
<organism evidence="5 6">
    <name type="scientific">Helicobacter suis</name>
    <dbReference type="NCBI Taxonomy" id="104628"/>
    <lineage>
        <taxon>Bacteria</taxon>
        <taxon>Pseudomonadati</taxon>
        <taxon>Campylobacterota</taxon>
        <taxon>Epsilonproteobacteria</taxon>
        <taxon>Campylobacterales</taxon>
        <taxon>Helicobacteraceae</taxon>
        <taxon>Helicobacter</taxon>
    </lineage>
</organism>
<dbReference type="PANTHER" id="PTHR18919:SF138">
    <property type="entry name" value="ACETYL-COA C-ACETYLTRANSFERASE"/>
    <property type="match status" value="1"/>
</dbReference>
<gene>
    <name evidence="5" type="ORF">NHP190020_14360</name>
</gene>
<proteinExistence type="inferred from homology"/>
<feature type="domain" description="Thiolase N-terminal" evidence="4">
    <location>
        <begin position="1"/>
        <end position="82"/>
    </location>
</feature>
<comment type="similarity">
    <text evidence="1">Belongs to the thiolase-like superfamily. Thiolase family.</text>
</comment>
<protein>
    <recommendedName>
        <fullName evidence="4">Thiolase N-terminal domain-containing protein</fullName>
    </recommendedName>
</protein>
<accession>A0ABM7L0W1</accession>
<sequence length="87" mass="9787">MGNFAEGCAKNHQLNRAEQDAFAKQSYVKALKAIENNAFNAEMVPISVKTKKREVLVSVDEEPGRADFEKALKLKPAFEKEGDNYRL</sequence>
<evidence type="ECO:0000256" key="3">
    <source>
        <dbReference type="ARBA" id="ARBA00023315"/>
    </source>
</evidence>
<evidence type="ECO:0000256" key="2">
    <source>
        <dbReference type="ARBA" id="ARBA00022679"/>
    </source>
</evidence>
<dbReference type="InterPro" id="IPR020616">
    <property type="entry name" value="Thiolase_N"/>
</dbReference>
<dbReference type="PANTHER" id="PTHR18919">
    <property type="entry name" value="ACETYL-COA C-ACYLTRANSFERASE"/>
    <property type="match status" value="1"/>
</dbReference>
<keyword evidence="6" id="KW-1185">Reference proteome</keyword>
<keyword evidence="3" id="KW-0012">Acyltransferase</keyword>
<dbReference type="RefSeq" id="WP_100069271.1">
    <property type="nucleotide sequence ID" value="NZ_AP023036.1"/>
</dbReference>
<dbReference type="GeneID" id="77100593"/>
<evidence type="ECO:0000256" key="1">
    <source>
        <dbReference type="ARBA" id="ARBA00010982"/>
    </source>
</evidence>
<dbReference type="Pfam" id="PF00108">
    <property type="entry name" value="Thiolase_N"/>
    <property type="match status" value="1"/>
</dbReference>
<reference evidence="5 6" key="1">
    <citation type="submission" date="2020-04" db="EMBL/GenBank/DDBJ databases">
        <title>Genomic analysis of gastric non-Helicobacter pylori Helicobacters isolated in Japan.</title>
        <authorList>
            <person name="Suzuki M."/>
            <person name="Rimbara E."/>
        </authorList>
    </citation>
    <scope>NUCLEOTIDE SEQUENCE [LARGE SCALE GENOMIC DNA]</scope>
    <source>
        <strain evidence="5 6">NHP19-0020</strain>
    </source>
</reference>
<dbReference type="Gene3D" id="3.40.47.10">
    <property type="match status" value="2"/>
</dbReference>
<dbReference type="EMBL" id="AP023036">
    <property type="protein sequence ID" value="BCD46397.1"/>
    <property type="molecule type" value="Genomic_DNA"/>
</dbReference>
<dbReference type="Proteomes" id="UP000509742">
    <property type="component" value="Chromosome"/>
</dbReference>
<dbReference type="InterPro" id="IPR016039">
    <property type="entry name" value="Thiolase-like"/>
</dbReference>